<dbReference type="Gene3D" id="3.40.50.2000">
    <property type="entry name" value="Glycogen Phosphorylase B"/>
    <property type="match status" value="1"/>
</dbReference>
<accession>A0A3L6E9Z7</accession>
<evidence type="ECO:0000313" key="2">
    <source>
        <dbReference type="EMBL" id="PWZ17193.1"/>
    </source>
</evidence>
<dbReference type="PANTHER" id="PTHR48048">
    <property type="entry name" value="GLYCOSYLTRANSFERASE"/>
    <property type="match status" value="1"/>
</dbReference>
<protein>
    <submittedName>
        <fullName evidence="2">UDP-glycosyltransferase 2</fullName>
    </submittedName>
</protein>
<dbReference type="EMBL" id="NCVQ01000007">
    <property type="protein sequence ID" value="PWZ17193.1"/>
    <property type="molecule type" value="Genomic_DNA"/>
</dbReference>
<evidence type="ECO:0000313" key="3">
    <source>
        <dbReference type="Proteomes" id="UP000251960"/>
    </source>
</evidence>
<name>A0A3L6E9Z7_MAIZE</name>
<proteinExistence type="predicted"/>
<gene>
    <name evidence="2" type="primary">UGT2</name>
    <name evidence="2" type="ORF">Zm00014a_015783</name>
</gene>
<dbReference type="PANTHER" id="PTHR48048:SF75">
    <property type="entry name" value="GLYCOSYLTRANSFERASE"/>
    <property type="match status" value="1"/>
</dbReference>
<organism evidence="2 3">
    <name type="scientific">Zea mays</name>
    <name type="common">Maize</name>
    <dbReference type="NCBI Taxonomy" id="4577"/>
    <lineage>
        <taxon>Eukaryota</taxon>
        <taxon>Viridiplantae</taxon>
        <taxon>Streptophyta</taxon>
        <taxon>Embryophyta</taxon>
        <taxon>Tracheophyta</taxon>
        <taxon>Spermatophyta</taxon>
        <taxon>Magnoliopsida</taxon>
        <taxon>Liliopsida</taxon>
        <taxon>Poales</taxon>
        <taxon>Poaceae</taxon>
        <taxon>PACMAD clade</taxon>
        <taxon>Panicoideae</taxon>
        <taxon>Andropogonodae</taxon>
        <taxon>Andropogoneae</taxon>
        <taxon>Tripsacinae</taxon>
        <taxon>Zea</taxon>
    </lineage>
</organism>
<dbReference type="InterPro" id="IPR002213">
    <property type="entry name" value="UDP_glucos_trans"/>
</dbReference>
<dbReference type="SUPFAM" id="SSF53756">
    <property type="entry name" value="UDP-Glycosyltransferase/glycogen phosphorylase"/>
    <property type="match status" value="1"/>
</dbReference>
<dbReference type="FunFam" id="3.40.50.2000:FF:000431">
    <property type="entry name" value="UDP-glycosyltransferase 90A1"/>
    <property type="match status" value="1"/>
</dbReference>
<dbReference type="AlphaFoldDB" id="A0A3L6E9Z7"/>
<evidence type="ECO:0000256" key="1">
    <source>
        <dbReference type="ARBA" id="ARBA00022679"/>
    </source>
</evidence>
<dbReference type="GO" id="GO:0035251">
    <property type="term" value="F:UDP-glucosyltransferase activity"/>
    <property type="evidence" value="ECO:0007669"/>
    <property type="project" value="InterPro"/>
</dbReference>
<keyword evidence="1 2" id="KW-0808">Transferase</keyword>
<dbReference type="InterPro" id="IPR050481">
    <property type="entry name" value="UDP-glycosyltransf_plant"/>
</dbReference>
<reference evidence="2 3" key="1">
    <citation type="journal article" date="2018" name="Nat. Genet.">
        <title>Extensive intraspecific gene order and gene structural variations between Mo17 and other maize genomes.</title>
        <authorList>
            <person name="Sun S."/>
            <person name="Zhou Y."/>
            <person name="Chen J."/>
            <person name="Shi J."/>
            <person name="Zhao H."/>
            <person name="Zhao H."/>
            <person name="Song W."/>
            <person name="Zhang M."/>
            <person name="Cui Y."/>
            <person name="Dong X."/>
            <person name="Liu H."/>
            <person name="Ma X."/>
            <person name="Jiao Y."/>
            <person name="Wang B."/>
            <person name="Wei X."/>
            <person name="Stein J.C."/>
            <person name="Glaubitz J.C."/>
            <person name="Lu F."/>
            <person name="Yu G."/>
            <person name="Liang C."/>
            <person name="Fengler K."/>
            <person name="Li B."/>
            <person name="Rafalski A."/>
            <person name="Schnable P.S."/>
            <person name="Ware D.H."/>
            <person name="Buckler E.S."/>
            <person name="Lai J."/>
        </authorList>
    </citation>
    <scope>NUCLEOTIDE SEQUENCE [LARGE SCALE GENOMIC DNA]</scope>
    <source>
        <strain evidence="3">cv. Missouri 17</strain>
        <tissue evidence="2">Seedling</tissue>
    </source>
</reference>
<comment type="caution">
    <text evidence="2">The sequence shown here is derived from an EMBL/GenBank/DDBJ whole genome shotgun (WGS) entry which is preliminary data.</text>
</comment>
<dbReference type="Proteomes" id="UP000251960">
    <property type="component" value="Chromosome 6"/>
</dbReference>
<sequence>MATGAFVTHCGWNSILEGITAGVPLLCWPLYAEQRLNKVFMVEDARVGVEMAGYDGEAVTAEEVEAKVRWVMHSEDGRALRGRAMAAKEKALEALQQGGTSHNALLELLSDSGVRHSSE</sequence>
<dbReference type="Pfam" id="PF00201">
    <property type="entry name" value="UDPGT"/>
    <property type="match status" value="1"/>
</dbReference>